<comment type="function">
    <text evidence="8">Transfers the 4'-phosphopantetheine moiety from coenzyme A to a Ser of acyl-carrier-protein.</text>
</comment>
<accession>A0A6N9TLR5</accession>
<keyword evidence="7 8" id="KW-0275">Fatty acid biosynthesis</keyword>
<keyword evidence="4 8" id="KW-0276">Fatty acid metabolism</keyword>
<dbReference type="Gene3D" id="3.90.470.20">
    <property type="entry name" value="4'-phosphopantetheinyl transferase domain"/>
    <property type="match status" value="1"/>
</dbReference>
<dbReference type="EC" id="2.7.8.7" evidence="8"/>
<evidence type="ECO:0000256" key="6">
    <source>
        <dbReference type="ARBA" id="ARBA00023098"/>
    </source>
</evidence>
<comment type="similarity">
    <text evidence="8">Belongs to the P-Pant transferase superfamily. AcpS family.</text>
</comment>
<comment type="caution">
    <text evidence="10">The sequence shown here is derived from an EMBL/GenBank/DDBJ whole genome shotgun (WGS) entry which is preliminary data.</text>
</comment>
<feature type="domain" description="4'-phosphopantetheinyl transferase" evidence="9">
    <location>
        <begin position="4"/>
        <end position="99"/>
    </location>
</feature>
<evidence type="ECO:0000259" key="9">
    <source>
        <dbReference type="Pfam" id="PF01648"/>
    </source>
</evidence>
<evidence type="ECO:0000256" key="8">
    <source>
        <dbReference type="HAMAP-Rule" id="MF_00101"/>
    </source>
</evidence>
<dbReference type="RefSeq" id="WP_163298365.1">
    <property type="nucleotide sequence ID" value="NZ_JAAGRR010000041.1"/>
</dbReference>
<organism evidence="10 11">
    <name type="scientific">Dissulfurirhabdus thermomarina</name>
    <dbReference type="NCBI Taxonomy" id="1765737"/>
    <lineage>
        <taxon>Bacteria</taxon>
        <taxon>Deltaproteobacteria</taxon>
        <taxon>Dissulfurirhabdaceae</taxon>
        <taxon>Dissulfurirhabdus</taxon>
    </lineage>
</organism>
<name>A0A6N9TLR5_DISTH</name>
<dbReference type="SUPFAM" id="SSF56214">
    <property type="entry name" value="4'-phosphopantetheinyl transferase"/>
    <property type="match status" value="1"/>
</dbReference>
<reference evidence="10 11" key="1">
    <citation type="submission" date="2020-02" db="EMBL/GenBank/DDBJ databases">
        <title>Comparative genomics of sulfur disproportionating microorganisms.</title>
        <authorList>
            <person name="Ward L.M."/>
            <person name="Bertran E."/>
            <person name="Johnston D.T."/>
        </authorList>
    </citation>
    <scope>NUCLEOTIDE SEQUENCE [LARGE SCALE GENOMIC DNA]</scope>
    <source>
        <strain evidence="10 11">DSM 100025</strain>
    </source>
</reference>
<dbReference type="GO" id="GO:0000287">
    <property type="term" value="F:magnesium ion binding"/>
    <property type="evidence" value="ECO:0007669"/>
    <property type="project" value="UniProtKB-UniRule"/>
</dbReference>
<evidence type="ECO:0000313" key="11">
    <source>
        <dbReference type="Proteomes" id="UP000469346"/>
    </source>
</evidence>
<dbReference type="NCBIfam" id="TIGR00556">
    <property type="entry name" value="pantethn_trn"/>
    <property type="match status" value="1"/>
</dbReference>
<evidence type="ECO:0000313" key="10">
    <source>
        <dbReference type="EMBL" id="NDY42222.1"/>
    </source>
</evidence>
<keyword evidence="3 8" id="KW-0479">Metal-binding</keyword>
<keyword evidence="1 8" id="KW-0444">Lipid biosynthesis</keyword>
<evidence type="ECO:0000256" key="1">
    <source>
        <dbReference type="ARBA" id="ARBA00022516"/>
    </source>
</evidence>
<evidence type="ECO:0000256" key="5">
    <source>
        <dbReference type="ARBA" id="ARBA00022842"/>
    </source>
</evidence>
<evidence type="ECO:0000256" key="3">
    <source>
        <dbReference type="ARBA" id="ARBA00022723"/>
    </source>
</evidence>
<dbReference type="Pfam" id="PF01648">
    <property type="entry name" value="ACPS"/>
    <property type="match status" value="1"/>
</dbReference>
<evidence type="ECO:0000256" key="4">
    <source>
        <dbReference type="ARBA" id="ARBA00022832"/>
    </source>
</evidence>
<protein>
    <recommendedName>
        <fullName evidence="8">Holo-[acyl-carrier-protein] synthase</fullName>
        <shortName evidence="8">Holo-ACP synthase</shortName>
        <ecNumber evidence="8">2.7.8.7</ecNumber>
    </recommendedName>
    <alternativeName>
        <fullName evidence="8">4'-phosphopantetheinyl transferase AcpS</fullName>
    </alternativeName>
</protein>
<dbReference type="GO" id="GO:0008897">
    <property type="term" value="F:holo-[acyl-carrier-protein] synthase activity"/>
    <property type="evidence" value="ECO:0007669"/>
    <property type="project" value="UniProtKB-UniRule"/>
</dbReference>
<dbReference type="GO" id="GO:0006633">
    <property type="term" value="P:fatty acid biosynthetic process"/>
    <property type="evidence" value="ECO:0007669"/>
    <property type="project" value="UniProtKB-UniRule"/>
</dbReference>
<keyword evidence="11" id="KW-1185">Reference proteome</keyword>
<dbReference type="InterPro" id="IPR004568">
    <property type="entry name" value="Ppantetheine-prot_Trfase_dom"/>
</dbReference>
<dbReference type="InterPro" id="IPR002582">
    <property type="entry name" value="ACPS"/>
</dbReference>
<dbReference type="NCBIfam" id="TIGR00516">
    <property type="entry name" value="acpS"/>
    <property type="match status" value="1"/>
</dbReference>
<dbReference type="HAMAP" id="MF_00101">
    <property type="entry name" value="AcpS"/>
    <property type="match status" value="1"/>
</dbReference>
<dbReference type="InterPro" id="IPR037143">
    <property type="entry name" value="4-PPantetheinyl_Trfase_dom_sf"/>
</dbReference>
<dbReference type="InterPro" id="IPR008278">
    <property type="entry name" value="4-PPantetheinyl_Trfase_dom"/>
</dbReference>
<dbReference type="GO" id="GO:0005737">
    <property type="term" value="C:cytoplasm"/>
    <property type="evidence" value="ECO:0007669"/>
    <property type="project" value="UniProtKB-SubCell"/>
</dbReference>
<evidence type="ECO:0000256" key="7">
    <source>
        <dbReference type="ARBA" id="ARBA00023160"/>
    </source>
</evidence>
<keyword evidence="2 8" id="KW-0808">Transferase</keyword>
<keyword evidence="6 8" id="KW-0443">Lipid metabolism</keyword>
<comment type="catalytic activity">
    <reaction evidence="8">
        <text>apo-[ACP] + CoA = holo-[ACP] + adenosine 3',5'-bisphosphate + H(+)</text>
        <dbReference type="Rhea" id="RHEA:12068"/>
        <dbReference type="Rhea" id="RHEA-COMP:9685"/>
        <dbReference type="Rhea" id="RHEA-COMP:9690"/>
        <dbReference type="ChEBI" id="CHEBI:15378"/>
        <dbReference type="ChEBI" id="CHEBI:29999"/>
        <dbReference type="ChEBI" id="CHEBI:57287"/>
        <dbReference type="ChEBI" id="CHEBI:58343"/>
        <dbReference type="ChEBI" id="CHEBI:64479"/>
        <dbReference type="EC" id="2.7.8.7"/>
    </reaction>
</comment>
<dbReference type="Proteomes" id="UP000469346">
    <property type="component" value="Unassembled WGS sequence"/>
</dbReference>
<comment type="subcellular location">
    <subcellularLocation>
        <location evidence="8">Cytoplasm</location>
    </subcellularLocation>
</comment>
<gene>
    <name evidence="8" type="primary">acpS</name>
    <name evidence="10" type="ORF">G3N55_05110</name>
</gene>
<dbReference type="EMBL" id="JAAGRR010000041">
    <property type="protein sequence ID" value="NDY42222.1"/>
    <property type="molecule type" value="Genomic_DNA"/>
</dbReference>
<keyword evidence="5 8" id="KW-0460">Magnesium</keyword>
<dbReference type="NCBIfam" id="NF000832">
    <property type="entry name" value="PRK00070.3-2"/>
    <property type="match status" value="1"/>
</dbReference>
<sequence length="139" mass="15213">MIVGLGVDIVEIDRIARAVDRWGERFLGRVFTPEERAYCRRSRRPAENLALRFAAKEACSKALGTGMRAGVAWRQISVRHEPSGRPVLGLTGAALDRARRLGATAWHVSLSHERAFGVAVVVLEGRAAVDNDPGRLLNS</sequence>
<feature type="binding site" evidence="8">
    <location>
        <position position="8"/>
    </location>
    <ligand>
        <name>Mg(2+)</name>
        <dbReference type="ChEBI" id="CHEBI:18420"/>
    </ligand>
</feature>
<feature type="binding site" evidence="8">
    <location>
        <position position="57"/>
    </location>
    <ligand>
        <name>Mg(2+)</name>
        <dbReference type="ChEBI" id="CHEBI:18420"/>
    </ligand>
</feature>
<keyword evidence="8" id="KW-0963">Cytoplasm</keyword>
<evidence type="ECO:0000256" key="2">
    <source>
        <dbReference type="ARBA" id="ARBA00022679"/>
    </source>
</evidence>
<comment type="cofactor">
    <cofactor evidence="8">
        <name>Mg(2+)</name>
        <dbReference type="ChEBI" id="CHEBI:18420"/>
    </cofactor>
</comment>
<dbReference type="AlphaFoldDB" id="A0A6N9TLR5"/>
<proteinExistence type="inferred from homology"/>